<dbReference type="InterPro" id="IPR025558">
    <property type="entry name" value="DUF4283"/>
</dbReference>
<dbReference type="PROSITE" id="PS51523">
    <property type="entry name" value="ZF_HD_DIMER"/>
    <property type="match status" value="1"/>
</dbReference>
<feature type="domain" description="ZF-HD dimerization-type" evidence="2">
    <location>
        <begin position="574"/>
        <end position="623"/>
    </location>
</feature>
<proteinExistence type="predicted"/>
<reference evidence="4" key="2">
    <citation type="submission" date="2025-08" db="UniProtKB">
        <authorList>
            <consortium name="RefSeq"/>
        </authorList>
    </citation>
    <scope>IDENTIFICATION</scope>
</reference>
<organism evidence="3 4">
    <name type="scientific">Solanum pennellii</name>
    <name type="common">Tomato</name>
    <name type="synonym">Lycopersicon pennellii</name>
    <dbReference type="NCBI Taxonomy" id="28526"/>
    <lineage>
        <taxon>Eukaryota</taxon>
        <taxon>Viridiplantae</taxon>
        <taxon>Streptophyta</taxon>
        <taxon>Embryophyta</taxon>
        <taxon>Tracheophyta</taxon>
        <taxon>Spermatophyta</taxon>
        <taxon>Magnoliopsida</taxon>
        <taxon>eudicotyledons</taxon>
        <taxon>Gunneridae</taxon>
        <taxon>Pentapetalae</taxon>
        <taxon>asterids</taxon>
        <taxon>lamiids</taxon>
        <taxon>Solanales</taxon>
        <taxon>Solanaceae</taxon>
        <taxon>Solanoideae</taxon>
        <taxon>Solaneae</taxon>
        <taxon>Solanum</taxon>
        <taxon>Solanum subgen. Lycopersicon</taxon>
    </lineage>
</organism>
<feature type="region of interest" description="Disordered" evidence="1">
    <location>
        <begin position="626"/>
        <end position="699"/>
    </location>
</feature>
<dbReference type="PANTHER" id="PTHR47477">
    <property type="entry name" value="TNF RECEPTOR-ASSOCIATED FACTOR HOMOLOG 1A"/>
    <property type="match status" value="1"/>
</dbReference>
<dbReference type="InterPro" id="IPR055327">
    <property type="entry name" value="TRAF1A/B"/>
</dbReference>
<dbReference type="Proteomes" id="UP000694930">
    <property type="component" value="Chromosome 9"/>
</dbReference>
<dbReference type="Pfam" id="PF04770">
    <property type="entry name" value="ZF-HD_dimer"/>
    <property type="match status" value="1"/>
</dbReference>
<dbReference type="InterPro" id="IPR006456">
    <property type="entry name" value="ZF_HD_homeobox_Cys/His_dimer"/>
</dbReference>
<sequence length="822" mass="92206">MAAPQRDFNIENQEEEPKSKIVYLNYRRMPAVIFRKKYWDWNSMVAVCKLTMVGKFFIPKPKMTKIRASFQAKLSLKGVAKIRSYDSYHVFIDFTAEEDYQSVLLKERVVVAGAIMEVFQWTPEFHDQFFVLKLSVDSFCLSSKKREAFGVVELDNTKKDEHIGGGNEYGTEESDSVACVPEVTHSDSEDRVASPIKCETSKLPSSVGISCSGFSGLSSAPYRITGRIPSVTYESSSMCSTELVPFRGTYLNHNNLKSYSREWNYGSKPTSEAADLACEALSQPLYALSIVERHENQKSRPPIEVQHSTYMGYPTLTFPRRYGESLVSDYKLTLLGNFSYKRPKMKEIRADFKAQNPLSGQVKIRNCSSRQVLILFTNEEDYYTVLYKKAIIVAGVLMQISWSSPDFHHEVKQNIHPDFRLSDAKSVNWNTDTSKLHPSINGLLAPATDEKSMSLQVPAMSQCLSVPSIRPPLPLLAHSESVAGRLCADRLTTSGIYVPQSCPKGIVGSPIFGSNEQAGRGNTFPRPSQALNQQSLAQQHNQLNSYKPNMTVRIAQLQPPSTTSVSDITSSIRYRECLKNHAASMGGHALDGCGEFMPSGEEGTPGALKCAACNCHQNFHRKEIDGYQPMDDVGSHSRFSQPRNNSSSGSIQNQVPISLPTQQYHRDYSDSCSPRSLVDSLQPYTQPPSPTSGSVYSQQALERIEPSSIRPSYSYEMVNHNAVQNGKQREYFWSDSSRNTSRDHPSVRNENWNFDMDKPLNNRTPDHIPLEFPAYPSRCQPQTVFTDEFPHLDIINNLLHEEHGTGRTLMSNSGSQRLNNGS</sequence>
<evidence type="ECO:0000256" key="1">
    <source>
        <dbReference type="SAM" id="MobiDB-lite"/>
    </source>
</evidence>
<dbReference type="GeneID" id="107029567"/>
<evidence type="ECO:0000313" key="3">
    <source>
        <dbReference type="Proteomes" id="UP000694930"/>
    </source>
</evidence>
<name>A0ABM1HJS8_SOLPN</name>
<protein>
    <submittedName>
        <fullName evidence="4">Uncharacterized protein LOC107029567 isoform X2</fullName>
    </submittedName>
</protein>
<feature type="compositionally biased region" description="Polar residues" evidence="1">
    <location>
        <begin position="637"/>
        <end position="663"/>
    </location>
</feature>
<reference evidence="3" key="1">
    <citation type="journal article" date="2014" name="Nat. Genet.">
        <title>The genome of the stress-tolerant wild tomato species Solanum pennellii.</title>
        <authorList>
            <person name="Bolger A."/>
            <person name="Scossa F."/>
            <person name="Bolger M.E."/>
            <person name="Lanz C."/>
            <person name="Maumus F."/>
            <person name="Tohge T."/>
            <person name="Quesneville H."/>
            <person name="Alseekh S."/>
            <person name="Sorensen I."/>
            <person name="Lichtenstein G."/>
            <person name="Fich E.A."/>
            <person name="Conte M."/>
            <person name="Keller H."/>
            <person name="Schneeberger K."/>
            <person name="Schwacke R."/>
            <person name="Ofner I."/>
            <person name="Vrebalov J."/>
            <person name="Xu Y."/>
            <person name="Osorio S."/>
            <person name="Aflitos S.A."/>
            <person name="Schijlen E."/>
            <person name="Jimenez-Gomez J.M."/>
            <person name="Ryngajllo M."/>
            <person name="Kimura S."/>
            <person name="Kumar R."/>
            <person name="Koenig D."/>
            <person name="Headland L.R."/>
            <person name="Maloof J.N."/>
            <person name="Sinha N."/>
            <person name="van Ham R.C."/>
            <person name="Lankhorst R.K."/>
            <person name="Mao L."/>
            <person name="Vogel A."/>
            <person name="Arsova B."/>
            <person name="Panstruga R."/>
            <person name="Fei Z."/>
            <person name="Rose J.K."/>
            <person name="Zamir D."/>
            <person name="Carrari F."/>
            <person name="Giovannoni J.J."/>
            <person name="Weigel D."/>
            <person name="Usadel B."/>
            <person name="Fernie A.R."/>
        </authorList>
    </citation>
    <scope>NUCLEOTIDE SEQUENCE [LARGE SCALE GENOMIC DNA]</scope>
    <source>
        <strain evidence="3">cv. LA0716</strain>
    </source>
</reference>
<dbReference type="PANTHER" id="PTHR47477:SF16">
    <property type="entry name" value="ZF-HD DIMERIZATION-TYPE DOMAIN-CONTAINING PROTEIN"/>
    <property type="match status" value="1"/>
</dbReference>
<keyword evidence="3" id="KW-1185">Reference proteome</keyword>
<evidence type="ECO:0000313" key="4">
    <source>
        <dbReference type="RefSeq" id="XP_015086490.1"/>
    </source>
</evidence>
<gene>
    <name evidence="4" type="primary">LOC107029567</name>
</gene>
<dbReference type="NCBIfam" id="TIGR01566">
    <property type="entry name" value="ZF_HD_prot_N"/>
    <property type="match status" value="1"/>
</dbReference>
<feature type="region of interest" description="Disordered" evidence="1">
    <location>
        <begin position="735"/>
        <end position="758"/>
    </location>
</feature>
<dbReference type="RefSeq" id="XP_015086490.1">
    <property type="nucleotide sequence ID" value="XM_015231004.2"/>
</dbReference>
<evidence type="ECO:0000259" key="2">
    <source>
        <dbReference type="PROSITE" id="PS51523"/>
    </source>
</evidence>
<dbReference type="Pfam" id="PF14111">
    <property type="entry name" value="DUF4283"/>
    <property type="match status" value="2"/>
</dbReference>
<accession>A0ABM1HJS8</accession>